<gene>
    <name evidence="18" type="ORF">A3H68_00275</name>
</gene>
<keyword evidence="4" id="KW-0227">DNA damage</keyword>
<dbReference type="PROSITE" id="PS51217">
    <property type="entry name" value="UVRD_HELICASE_CTER"/>
    <property type="match status" value="1"/>
</dbReference>
<dbReference type="AlphaFoldDB" id="A0A1G2NZB2"/>
<comment type="similarity">
    <text evidence="1">Belongs to the helicase family. UvrD subfamily.</text>
</comment>
<evidence type="ECO:0000256" key="11">
    <source>
        <dbReference type="ARBA" id="ARBA00023235"/>
    </source>
</evidence>
<evidence type="ECO:0000256" key="5">
    <source>
        <dbReference type="ARBA" id="ARBA00022801"/>
    </source>
</evidence>
<dbReference type="Proteomes" id="UP000176429">
    <property type="component" value="Unassembled WGS sequence"/>
</dbReference>
<comment type="catalytic activity">
    <reaction evidence="12">
        <text>Couples ATP hydrolysis with the unwinding of duplex DNA by translocating in the 3'-5' direction.</text>
        <dbReference type="EC" id="5.6.2.4"/>
    </reaction>
</comment>
<dbReference type="InterPro" id="IPR014017">
    <property type="entry name" value="DNA_helicase_UvrD-like_C"/>
</dbReference>
<dbReference type="CDD" id="cd17932">
    <property type="entry name" value="DEXQc_UvrD"/>
    <property type="match status" value="1"/>
</dbReference>
<dbReference type="Gene3D" id="1.10.486.10">
    <property type="entry name" value="PCRA, domain 4"/>
    <property type="match status" value="1"/>
</dbReference>
<dbReference type="Pfam" id="PF12705">
    <property type="entry name" value="PDDEXK_1"/>
    <property type="match status" value="1"/>
</dbReference>
<evidence type="ECO:0000259" key="16">
    <source>
        <dbReference type="PROSITE" id="PS51198"/>
    </source>
</evidence>
<feature type="domain" description="UvrD-like helicase ATP-binding" evidence="16">
    <location>
        <begin position="11"/>
        <end position="328"/>
    </location>
</feature>
<evidence type="ECO:0000256" key="10">
    <source>
        <dbReference type="ARBA" id="ARBA00023204"/>
    </source>
</evidence>
<dbReference type="PANTHER" id="PTHR11070:SF2">
    <property type="entry name" value="ATP-DEPENDENT DNA HELICASE SRS2"/>
    <property type="match status" value="1"/>
</dbReference>
<dbReference type="PANTHER" id="PTHR11070">
    <property type="entry name" value="UVRD / RECB / PCRA DNA HELICASE FAMILY MEMBER"/>
    <property type="match status" value="1"/>
</dbReference>
<dbReference type="InterPro" id="IPR013986">
    <property type="entry name" value="DExx_box_DNA_helicase_dom_sf"/>
</dbReference>
<keyword evidence="2" id="KW-0540">Nuclease</keyword>
<dbReference type="EMBL" id="MHSH01000044">
    <property type="protein sequence ID" value="OHA40809.1"/>
    <property type="molecule type" value="Genomic_DNA"/>
</dbReference>
<dbReference type="InterPro" id="IPR038726">
    <property type="entry name" value="PDDEXK_AddAB-type"/>
</dbReference>
<proteinExistence type="inferred from homology"/>
<keyword evidence="5 15" id="KW-0378">Hydrolase</keyword>
<accession>A0A1G2NZB2</accession>
<evidence type="ECO:0000256" key="6">
    <source>
        <dbReference type="ARBA" id="ARBA00022806"/>
    </source>
</evidence>
<dbReference type="GO" id="GO:0004527">
    <property type="term" value="F:exonuclease activity"/>
    <property type="evidence" value="ECO:0007669"/>
    <property type="project" value="UniProtKB-KW"/>
</dbReference>
<dbReference type="SUPFAM" id="SSF52540">
    <property type="entry name" value="P-loop containing nucleoside triphosphate hydrolases"/>
    <property type="match status" value="1"/>
</dbReference>
<comment type="caution">
    <text evidence="18">The sequence shown here is derived from an EMBL/GenBank/DDBJ whole genome shotgun (WGS) entry which is preliminary data.</text>
</comment>
<reference evidence="18 19" key="1">
    <citation type="journal article" date="2016" name="Nat. Commun.">
        <title>Thousands of microbial genomes shed light on interconnected biogeochemical processes in an aquifer system.</title>
        <authorList>
            <person name="Anantharaman K."/>
            <person name="Brown C.T."/>
            <person name="Hug L.A."/>
            <person name="Sharon I."/>
            <person name="Castelle C.J."/>
            <person name="Probst A.J."/>
            <person name="Thomas B.C."/>
            <person name="Singh A."/>
            <person name="Wilkins M.J."/>
            <person name="Karaoz U."/>
            <person name="Brodie E.L."/>
            <person name="Williams K.H."/>
            <person name="Hubbard S.S."/>
            <person name="Banfield J.F."/>
        </authorList>
    </citation>
    <scope>NUCLEOTIDE SEQUENCE [LARGE SCALE GENOMIC DNA]</scope>
</reference>
<evidence type="ECO:0000256" key="1">
    <source>
        <dbReference type="ARBA" id="ARBA00009922"/>
    </source>
</evidence>
<evidence type="ECO:0000256" key="4">
    <source>
        <dbReference type="ARBA" id="ARBA00022763"/>
    </source>
</evidence>
<dbReference type="InterPro" id="IPR000212">
    <property type="entry name" value="DNA_helicase_UvrD/REP"/>
</dbReference>
<organism evidence="18 19">
    <name type="scientific">Candidatus Taylorbacteria bacterium RIFCSPLOWO2_02_FULL_46_40</name>
    <dbReference type="NCBI Taxonomy" id="1802329"/>
    <lineage>
        <taxon>Bacteria</taxon>
        <taxon>Candidatus Tayloriibacteriota</taxon>
    </lineage>
</organism>
<keyword evidence="8 15" id="KW-0067">ATP-binding</keyword>
<dbReference type="Gene3D" id="3.90.320.10">
    <property type="match status" value="1"/>
</dbReference>
<dbReference type="GO" id="GO:0005524">
    <property type="term" value="F:ATP binding"/>
    <property type="evidence" value="ECO:0007669"/>
    <property type="project" value="UniProtKB-UniRule"/>
</dbReference>
<dbReference type="GO" id="GO:0000725">
    <property type="term" value="P:recombinational repair"/>
    <property type="evidence" value="ECO:0007669"/>
    <property type="project" value="TreeGrafter"/>
</dbReference>
<evidence type="ECO:0000256" key="13">
    <source>
        <dbReference type="ARBA" id="ARBA00034808"/>
    </source>
</evidence>
<evidence type="ECO:0000259" key="17">
    <source>
        <dbReference type="PROSITE" id="PS51217"/>
    </source>
</evidence>
<dbReference type="Gene3D" id="1.10.10.160">
    <property type="match status" value="1"/>
</dbReference>
<evidence type="ECO:0000256" key="14">
    <source>
        <dbReference type="ARBA" id="ARBA00048988"/>
    </source>
</evidence>
<keyword evidence="3 15" id="KW-0547">Nucleotide-binding</keyword>
<evidence type="ECO:0000313" key="19">
    <source>
        <dbReference type="Proteomes" id="UP000176429"/>
    </source>
</evidence>
<keyword evidence="6 15" id="KW-0347">Helicase</keyword>
<evidence type="ECO:0000256" key="9">
    <source>
        <dbReference type="ARBA" id="ARBA00023125"/>
    </source>
</evidence>
<keyword evidence="10" id="KW-0234">DNA repair</keyword>
<keyword evidence="11" id="KW-0413">Isomerase</keyword>
<comment type="catalytic activity">
    <reaction evidence="14">
        <text>ATP + H2O = ADP + phosphate + H(+)</text>
        <dbReference type="Rhea" id="RHEA:13065"/>
        <dbReference type="ChEBI" id="CHEBI:15377"/>
        <dbReference type="ChEBI" id="CHEBI:15378"/>
        <dbReference type="ChEBI" id="CHEBI:30616"/>
        <dbReference type="ChEBI" id="CHEBI:43474"/>
        <dbReference type="ChEBI" id="CHEBI:456216"/>
        <dbReference type="EC" id="5.6.2.4"/>
    </reaction>
</comment>
<evidence type="ECO:0000313" key="18">
    <source>
        <dbReference type="EMBL" id="OHA40809.1"/>
    </source>
</evidence>
<dbReference type="InterPro" id="IPR027417">
    <property type="entry name" value="P-loop_NTPase"/>
</dbReference>
<dbReference type="GO" id="GO:0003677">
    <property type="term" value="F:DNA binding"/>
    <property type="evidence" value="ECO:0007669"/>
    <property type="project" value="UniProtKB-KW"/>
</dbReference>
<keyword evidence="7" id="KW-0269">Exonuclease</keyword>
<keyword evidence="9" id="KW-0238">DNA-binding</keyword>
<sequence>MKTDLFNGAYNGLNAQQKAAVDAIEGPVIVLAGPGTGKTLILTLRIANILRRTDTPPDGVLALTFTESGVYSMRKRLVEIIGSAGYRVVISTFHGFCNDLIQRYPEEFPRIIGSKAAAAIDQIEIIEKLINKSDFEYIKPYGNPYYYLRAALSSIKNLKRENVSPAAFRGLIEKRKDEVESGILSGSDTDKKGRLASENALKALAKNSELALLYENYESELRRMSLYDFEDMILEVIAAFEKSKDFLLSQQERFLYILADEHQDANESQNRLLELLASFHQNPNIFIVGDEKQAIYRFQGASLENFLHFKRIYPNARTIVLTDNYRSAQKILDASHGVIEKGGGKHEKLVGRAKIPDLKETTRIMEFRRAETEMVFLARDIAKKISGGVKPEDIAVLYRVNGDAKEIAETLSREGVAYTVESDEDILRDPFIQKFIALLRAVAHVGDDEKLFRAFSCDFMSVEPLDLYKALKAAHERRISLWDVVSDRNVLVAYGIKNVKTVGNAVRKISFWAQDSLNMSLVEIAEKIALQSGFTTDLVARDNSALLLRKFDAFFEEIAAFGSSRPKSGISDFLSYIDLCVRHGVSLQATTSTIFNEGARLMTVHKAKGREFDHVYVVKAADGHFGNRREIDLFKLPIESVAYSSSEKNNDERRLFYVAMTRARKSLAISYSKTKESGRDVLPSEFLSSIDPKHVERVDTSKFEERYLKKNEKRRVKEGVGVSSAKLTEKIYLRKLFLDQGLNITAINSYLKCPWDYFFNNLIRIPRAQKPHQLFGTAVHNSLRDYFESRNRGESMTSIEVSERFKNYLRKLPLSESDFRRFEKRGSVALHDYIEKMAGNSHSTINEFSVAGVFVSIDKKTDILLRGKLDKVEIVIPGGNLVNVVDYKTGAPKSRRHITGETKNSRGEVKRQLDFYKLLLEKYEDGKYRMQSGKIDFVEPDSSGKYRCEEFAAETLDSDGILETTRQVAKEIYDLAFWDKKCDEKECEHCDLRDMLVQRKKV</sequence>
<feature type="binding site" evidence="15">
    <location>
        <begin position="32"/>
        <end position="39"/>
    </location>
    <ligand>
        <name>ATP</name>
        <dbReference type="ChEBI" id="CHEBI:30616"/>
    </ligand>
</feature>
<dbReference type="EC" id="5.6.2.4" evidence="13"/>
<dbReference type="Gene3D" id="3.40.50.300">
    <property type="entry name" value="P-loop containing nucleotide triphosphate hydrolases"/>
    <property type="match status" value="2"/>
</dbReference>
<evidence type="ECO:0000256" key="7">
    <source>
        <dbReference type="ARBA" id="ARBA00022839"/>
    </source>
</evidence>
<dbReference type="InterPro" id="IPR014016">
    <property type="entry name" value="UvrD-like_ATP-bd"/>
</dbReference>
<dbReference type="Pfam" id="PF13361">
    <property type="entry name" value="UvrD_C"/>
    <property type="match status" value="1"/>
</dbReference>
<protein>
    <recommendedName>
        <fullName evidence="13">DNA 3'-5' helicase</fullName>
        <ecNumber evidence="13">5.6.2.4</ecNumber>
    </recommendedName>
</protein>
<dbReference type="GO" id="GO:0043138">
    <property type="term" value="F:3'-5' DNA helicase activity"/>
    <property type="evidence" value="ECO:0007669"/>
    <property type="project" value="UniProtKB-EC"/>
</dbReference>
<dbReference type="PROSITE" id="PS51198">
    <property type="entry name" value="UVRD_HELICASE_ATP_BIND"/>
    <property type="match status" value="1"/>
</dbReference>
<feature type="domain" description="UvrD-like helicase C-terminal" evidence="17">
    <location>
        <begin position="329"/>
        <end position="609"/>
    </location>
</feature>
<dbReference type="InterPro" id="IPR011604">
    <property type="entry name" value="PDDEXK-like_dom_sf"/>
</dbReference>
<evidence type="ECO:0000256" key="3">
    <source>
        <dbReference type="ARBA" id="ARBA00022741"/>
    </source>
</evidence>
<evidence type="ECO:0000256" key="15">
    <source>
        <dbReference type="PROSITE-ProRule" id="PRU00560"/>
    </source>
</evidence>
<evidence type="ECO:0000256" key="8">
    <source>
        <dbReference type="ARBA" id="ARBA00022840"/>
    </source>
</evidence>
<evidence type="ECO:0000256" key="12">
    <source>
        <dbReference type="ARBA" id="ARBA00034617"/>
    </source>
</evidence>
<dbReference type="Pfam" id="PF00580">
    <property type="entry name" value="UvrD-helicase"/>
    <property type="match status" value="1"/>
</dbReference>
<evidence type="ECO:0000256" key="2">
    <source>
        <dbReference type="ARBA" id="ARBA00022722"/>
    </source>
</evidence>
<name>A0A1G2NZB2_9BACT</name>